<dbReference type="RefSeq" id="WP_012635650.1">
    <property type="nucleotide sequence ID" value="NC_011899.1"/>
</dbReference>
<dbReference type="InterPro" id="IPR005562">
    <property type="entry name" value="SpoVA"/>
</dbReference>
<dbReference type="eggNOG" id="ENOG5031DDD">
    <property type="taxonomic scope" value="Bacteria"/>
</dbReference>
<keyword evidence="1" id="KW-0812">Transmembrane</keyword>
<proteinExistence type="predicted"/>
<dbReference type="Pfam" id="PF03862">
    <property type="entry name" value="SpoVAC_SpoVAEB"/>
    <property type="match status" value="1"/>
</dbReference>
<dbReference type="NCBIfam" id="TIGR02838">
    <property type="entry name" value="spore_V_AC"/>
    <property type="match status" value="1"/>
</dbReference>
<evidence type="ECO:0000313" key="2">
    <source>
        <dbReference type="EMBL" id="ACL69462.1"/>
    </source>
</evidence>
<gene>
    <name evidence="2" type="ordered locus">Hore_07050</name>
</gene>
<feature type="transmembrane region" description="Helical" evidence="1">
    <location>
        <begin position="123"/>
        <end position="143"/>
    </location>
</feature>
<organism evidence="2 3">
    <name type="scientific">Halothermothrix orenii (strain H 168 / OCM 544 / DSM 9562)</name>
    <dbReference type="NCBI Taxonomy" id="373903"/>
    <lineage>
        <taxon>Bacteria</taxon>
        <taxon>Bacillati</taxon>
        <taxon>Bacillota</taxon>
        <taxon>Clostridia</taxon>
        <taxon>Halanaerobiales</taxon>
        <taxon>Halothermotrichaceae</taxon>
        <taxon>Halothermothrix</taxon>
    </lineage>
</organism>
<name>B8CVZ3_HALOH</name>
<dbReference type="Proteomes" id="UP000000719">
    <property type="component" value="Chromosome"/>
</dbReference>
<protein>
    <submittedName>
        <fullName evidence="2">Sporulation stage V protein AC</fullName>
    </submittedName>
</protein>
<dbReference type="InterPro" id="IPR014203">
    <property type="entry name" value="Spore_V_AC"/>
</dbReference>
<dbReference type="PANTHER" id="PTHR38450:SF1">
    <property type="entry name" value="STAGE V SPORULATION PROTEIN AC"/>
    <property type="match status" value="1"/>
</dbReference>
<dbReference type="AlphaFoldDB" id="B8CVZ3"/>
<dbReference type="PANTHER" id="PTHR38450">
    <property type="entry name" value="STAGE V SPORULATION PROTEIN AC-RELATED"/>
    <property type="match status" value="1"/>
</dbReference>
<dbReference type="STRING" id="373903.Hore_07050"/>
<feature type="transmembrane region" description="Helical" evidence="1">
    <location>
        <begin position="31"/>
        <end position="49"/>
    </location>
</feature>
<reference evidence="2 3" key="1">
    <citation type="journal article" date="2009" name="PLoS ONE">
        <title>Genome analysis of the anaerobic thermohalophilic bacterium Halothermothrix orenii.</title>
        <authorList>
            <person name="Mavromatis K."/>
            <person name="Ivanova N."/>
            <person name="Anderson I."/>
            <person name="Lykidis A."/>
            <person name="Hooper S.D."/>
            <person name="Sun H."/>
            <person name="Kunin V."/>
            <person name="Lapidus A."/>
            <person name="Hugenholtz P."/>
            <person name="Patel B."/>
            <person name="Kyrpides N.C."/>
        </authorList>
    </citation>
    <scope>NUCLEOTIDE SEQUENCE [LARGE SCALE GENOMIC DNA]</scope>
    <source>
        <strain evidence="3">H 168 / OCM 544 / DSM 9562</strain>
    </source>
</reference>
<keyword evidence="3" id="KW-1185">Reference proteome</keyword>
<evidence type="ECO:0000256" key="1">
    <source>
        <dbReference type="SAM" id="Phobius"/>
    </source>
</evidence>
<accession>B8CVZ3</accession>
<dbReference type="EMBL" id="CP001098">
    <property type="protein sequence ID" value="ACL69462.1"/>
    <property type="molecule type" value="Genomic_DNA"/>
</dbReference>
<dbReference type="HOGENOM" id="CLU_112786_0_1_9"/>
<dbReference type="KEGG" id="hor:Hore_07050"/>
<evidence type="ECO:0000313" key="3">
    <source>
        <dbReference type="Proteomes" id="UP000000719"/>
    </source>
</evidence>
<sequence length="149" mass="15879">MKNINKTKDEYTRMVKSNQPPINKFKNIIKAYIVGGLICVLGQGLWQLFMLFNMSQTDAGTMSTVTLIFLGGLLTGIGVYDEIGQFAGAGSIVPVTGFANAMVSPALEYKQDGYILGLGAKLFTVAGPVLTYGMVSAFIIGLLKVIMGG</sequence>
<feature type="transmembrane region" description="Helical" evidence="1">
    <location>
        <begin position="86"/>
        <end position="103"/>
    </location>
</feature>
<feature type="transmembrane region" description="Helical" evidence="1">
    <location>
        <begin position="61"/>
        <end position="79"/>
    </location>
</feature>
<keyword evidence="1" id="KW-0472">Membrane</keyword>
<keyword evidence="1" id="KW-1133">Transmembrane helix</keyword>